<feature type="domain" description="4'-phosphopantetheinyl transferase" evidence="2">
    <location>
        <begin position="12"/>
        <end position="117"/>
    </location>
</feature>
<dbReference type="SUPFAM" id="SSF56214">
    <property type="entry name" value="4'-phosphopantetheinyl transferase"/>
    <property type="match status" value="1"/>
</dbReference>
<accession>A0A8H6VG82</accession>
<dbReference type="InterPro" id="IPR008278">
    <property type="entry name" value="4-PPantetheinyl_Trfase_dom"/>
</dbReference>
<dbReference type="GO" id="GO:0006633">
    <property type="term" value="P:fatty acid biosynthetic process"/>
    <property type="evidence" value="ECO:0007669"/>
    <property type="project" value="InterPro"/>
</dbReference>
<keyword evidence="4" id="KW-1185">Reference proteome</keyword>
<evidence type="ECO:0000259" key="2">
    <source>
        <dbReference type="Pfam" id="PF01648"/>
    </source>
</evidence>
<keyword evidence="1" id="KW-0808">Transferase</keyword>
<reference evidence="3" key="1">
    <citation type="submission" date="2020-04" db="EMBL/GenBank/DDBJ databases">
        <title>Draft genome resource of the tomato pathogen Pseudocercospora fuligena.</title>
        <authorList>
            <person name="Zaccaron A."/>
        </authorList>
    </citation>
    <scope>NUCLEOTIDE SEQUENCE</scope>
    <source>
        <strain evidence="3">PF001</strain>
    </source>
</reference>
<dbReference type="Proteomes" id="UP000660729">
    <property type="component" value="Unassembled WGS sequence"/>
</dbReference>
<sequence>MPPRPFPSQLRIGTDICQVSRIAKLITKERRPDAKPGSSLNLFLKHLFTRRERDFFELRYNKGDKGYGIGHPSASVIQHLAGRWAAKEAIIKALKPRNVTFGDIEVLSKPGTRSVVAVIMDKRAPLGSADADSEDKHYRTNFAPENVYAEKAELAQEAFALWQSAEGQEVQISISHEADYATAVCLAPEMPMQGDVGGEAAARGLDATVDEEYNR</sequence>
<proteinExistence type="inferred from homology"/>
<dbReference type="GO" id="GO:0000287">
    <property type="term" value="F:magnesium ion binding"/>
    <property type="evidence" value="ECO:0007669"/>
    <property type="project" value="InterPro"/>
</dbReference>
<dbReference type="EMBL" id="JABCIY010000191">
    <property type="protein sequence ID" value="KAF7189357.1"/>
    <property type="molecule type" value="Genomic_DNA"/>
</dbReference>
<protein>
    <submittedName>
        <fullName evidence="3">Holo-[acyl-carrier-protein] synthase</fullName>
    </submittedName>
</protein>
<dbReference type="Pfam" id="PF01648">
    <property type="entry name" value="ACPS"/>
    <property type="match status" value="1"/>
</dbReference>
<dbReference type="GO" id="GO:0008897">
    <property type="term" value="F:holo-[acyl-carrier-protein] synthase activity"/>
    <property type="evidence" value="ECO:0007669"/>
    <property type="project" value="InterPro"/>
</dbReference>
<dbReference type="InterPro" id="IPR037143">
    <property type="entry name" value="4-PPantetheinyl_Trfase_dom_sf"/>
</dbReference>
<evidence type="ECO:0000313" key="4">
    <source>
        <dbReference type="Proteomes" id="UP000660729"/>
    </source>
</evidence>
<dbReference type="InterPro" id="IPR002582">
    <property type="entry name" value="ACPS"/>
</dbReference>
<name>A0A8H6VG82_9PEZI</name>
<evidence type="ECO:0000256" key="1">
    <source>
        <dbReference type="ARBA" id="ARBA00022679"/>
    </source>
</evidence>
<dbReference type="OrthoDB" id="15433at2759"/>
<comment type="caution">
    <text evidence="3">The sequence shown here is derived from an EMBL/GenBank/DDBJ whole genome shotgun (WGS) entry which is preliminary data.</text>
</comment>
<organism evidence="3 4">
    <name type="scientific">Pseudocercospora fuligena</name>
    <dbReference type="NCBI Taxonomy" id="685502"/>
    <lineage>
        <taxon>Eukaryota</taxon>
        <taxon>Fungi</taxon>
        <taxon>Dikarya</taxon>
        <taxon>Ascomycota</taxon>
        <taxon>Pezizomycotina</taxon>
        <taxon>Dothideomycetes</taxon>
        <taxon>Dothideomycetidae</taxon>
        <taxon>Mycosphaerellales</taxon>
        <taxon>Mycosphaerellaceae</taxon>
        <taxon>Pseudocercospora</taxon>
    </lineage>
</organism>
<dbReference type="AlphaFoldDB" id="A0A8H6VG82"/>
<gene>
    <name evidence="3" type="ORF">HII31_09335</name>
</gene>
<dbReference type="HAMAP" id="MF_00101">
    <property type="entry name" value="AcpS"/>
    <property type="match status" value="1"/>
</dbReference>
<evidence type="ECO:0000313" key="3">
    <source>
        <dbReference type="EMBL" id="KAF7189357.1"/>
    </source>
</evidence>
<dbReference type="Gene3D" id="3.90.470.20">
    <property type="entry name" value="4'-phosphopantetheinyl transferase domain"/>
    <property type="match status" value="1"/>
</dbReference>